<accession>A0AC61YDM6</accession>
<sequence>MISIYLIPQGLAIIKLTPYYVFYYDNFNKISKKNINPELICFSILF</sequence>
<name>A0AC61YDM6_9FLAO</name>
<keyword evidence="2" id="KW-1185">Reference proteome</keyword>
<organism evidence="1 2">
    <name type="scientific">Mesonia oceanica</name>
    <dbReference type="NCBI Taxonomy" id="2687242"/>
    <lineage>
        <taxon>Bacteria</taxon>
        <taxon>Pseudomonadati</taxon>
        <taxon>Bacteroidota</taxon>
        <taxon>Flavobacteriia</taxon>
        <taxon>Flavobacteriales</taxon>
        <taxon>Flavobacteriaceae</taxon>
        <taxon>Mesonia</taxon>
    </lineage>
</organism>
<dbReference type="Proteomes" id="UP000356253">
    <property type="component" value="Unassembled WGS sequence"/>
</dbReference>
<dbReference type="EMBL" id="CABVMM010000018">
    <property type="protein sequence ID" value="VVV02355.1"/>
    <property type="molecule type" value="Genomic_DNA"/>
</dbReference>
<reference evidence="1" key="1">
    <citation type="submission" date="2019-09" db="EMBL/GenBank/DDBJ databases">
        <authorList>
            <person name="Rodrigo-Torres L."/>
            <person name="Arahal R. D."/>
            <person name="Lucena T."/>
        </authorList>
    </citation>
    <scope>NUCLEOTIDE SEQUENCE</scope>
    <source>
        <strain evidence="1">ISS653</strain>
    </source>
</reference>
<protein>
    <submittedName>
        <fullName evidence="1">Uncharacterized protein</fullName>
    </submittedName>
</protein>
<evidence type="ECO:0000313" key="1">
    <source>
        <dbReference type="EMBL" id="VVV02355.1"/>
    </source>
</evidence>
<gene>
    <name evidence="1" type="ORF">FVB9532_03654</name>
</gene>
<comment type="caution">
    <text evidence="1">The sequence shown here is derived from an EMBL/GenBank/DDBJ whole genome shotgun (WGS) entry which is preliminary data.</text>
</comment>
<proteinExistence type="predicted"/>
<evidence type="ECO:0000313" key="2">
    <source>
        <dbReference type="Proteomes" id="UP000356253"/>
    </source>
</evidence>